<keyword evidence="2" id="KW-1185">Reference proteome</keyword>
<dbReference type="EMBL" id="JBHSZO010000021">
    <property type="protein sequence ID" value="MFC7219523.1"/>
    <property type="molecule type" value="Genomic_DNA"/>
</dbReference>
<reference evidence="2" key="1">
    <citation type="journal article" date="2019" name="Int. J. Syst. Evol. Microbiol.">
        <title>The Global Catalogue of Microorganisms (GCM) 10K type strain sequencing project: providing services to taxonomists for standard genome sequencing and annotation.</title>
        <authorList>
            <consortium name="The Broad Institute Genomics Platform"/>
            <consortium name="The Broad Institute Genome Sequencing Center for Infectious Disease"/>
            <person name="Wu L."/>
            <person name="Ma J."/>
        </authorList>
    </citation>
    <scope>NUCLEOTIDE SEQUENCE [LARGE SCALE GENOMIC DNA]</scope>
    <source>
        <strain evidence="2">CGMCC 1.13681</strain>
    </source>
</reference>
<dbReference type="RefSeq" id="WP_386415300.1">
    <property type="nucleotide sequence ID" value="NZ_JBHSZO010000021.1"/>
</dbReference>
<comment type="caution">
    <text evidence="1">The sequence shown here is derived from an EMBL/GenBank/DDBJ whole genome shotgun (WGS) entry which is preliminary data.</text>
</comment>
<gene>
    <name evidence="1" type="ORF">ACFQLX_15280</name>
</gene>
<proteinExistence type="predicted"/>
<evidence type="ECO:0000313" key="1">
    <source>
        <dbReference type="EMBL" id="MFC7219523.1"/>
    </source>
</evidence>
<protein>
    <submittedName>
        <fullName evidence="1">Uncharacterized protein</fullName>
    </submittedName>
</protein>
<name>A0ABW2GFP0_9ACTN</name>
<evidence type="ECO:0000313" key="2">
    <source>
        <dbReference type="Proteomes" id="UP001596413"/>
    </source>
</evidence>
<organism evidence="1 2">
    <name type="scientific">Streptomyces polyrhachis</name>
    <dbReference type="NCBI Taxonomy" id="1282885"/>
    <lineage>
        <taxon>Bacteria</taxon>
        <taxon>Bacillati</taxon>
        <taxon>Actinomycetota</taxon>
        <taxon>Actinomycetes</taxon>
        <taxon>Kitasatosporales</taxon>
        <taxon>Streptomycetaceae</taxon>
        <taxon>Streptomyces</taxon>
    </lineage>
</organism>
<accession>A0ABW2GFP0</accession>
<dbReference type="Proteomes" id="UP001596413">
    <property type="component" value="Unassembled WGS sequence"/>
</dbReference>
<sequence>MWAAPRDQQMTGLLAQAAGLCRVLAHEHFHNSPRAAELAERVEDFVQQSAQRQLGTGAGLLALEA</sequence>